<accession>A0A1T5CXR2</accession>
<dbReference type="GO" id="GO:0005524">
    <property type="term" value="F:ATP binding"/>
    <property type="evidence" value="ECO:0007669"/>
    <property type="project" value="UniProtKB-KW"/>
</dbReference>
<dbReference type="Proteomes" id="UP000243406">
    <property type="component" value="Unassembled WGS sequence"/>
</dbReference>
<proteinExistence type="predicted"/>
<evidence type="ECO:0000256" key="6">
    <source>
        <dbReference type="ARBA" id="ARBA00049535"/>
    </source>
</evidence>
<dbReference type="SUPFAM" id="SSF53271">
    <property type="entry name" value="PRTase-like"/>
    <property type="match status" value="2"/>
</dbReference>
<dbReference type="InterPro" id="IPR000836">
    <property type="entry name" value="PRTase_dom"/>
</dbReference>
<dbReference type="CDD" id="cd06223">
    <property type="entry name" value="PRTases_typeI"/>
    <property type="match status" value="1"/>
</dbReference>
<name>A0A1T5CXR2_9FIRM</name>
<dbReference type="Pfam" id="PF14572">
    <property type="entry name" value="Pribosyl_synth"/>
    <property type="match status" value="1"/>
</dbReference>
<evidence type="ECO:0000256" key="3">
    <source>
        <dbReference type="ARBA" id="ARBA00022741"/>
    </source>
</evidence>
<dbReference type="GO" id="GO:0006164">
    <property type="term" value="P:purine nucleotide biosynthetic process"/>
    <property type="evidence" value="ECO:0007669"/>
    <property type="project" value="TreeGrafter"/>
</dbReference>
<organism evidence="7 8">
    <name type="scientific">Acetoanaerobium noterae</name>
    <dbReference type="NCBI Taxonomy" id="745369"/>
    <lineage>
        <taxon>Bacteria</taxon>
        <taxon>Bacillati</taxon>
        <taxon>Bacillota</taxon>
        <taxon>Clostridia</taxon>
        <taxon>Peptostreptococcales</taxon>
        <taxon>Filifactoraceae</taxon>
        <taxon>Acetoanaerobium</taxon>
    </lineage>
</organism>
<dbReference type="Gene3D" id="3.40.50.2020">
    <property type="match status" value="2"/>
</dbReference>
<keyword evidence="2" id="KW-0808">Transferase</keyword>
<comment type="catalytic activity">
    <reaction evidence="6">
        <text>D-ribose 5-phosphate + ATP = 5-phospho-alpha-D-ribose 1-diphosphate + AMP + H(+)</text>
        <dbReference type="Rhea" id="RHEA:15609"/>
        <dbReference type="ChEBI" id="CHEBI:15378"/>
        <dbReference type="ChEBI" id="CHEBI:30616"/>
        <dbReference type="ChEBI" id="CHEBI:58017"/>
        <dbReference type="ChEBI" id="CHEBI:78346"/>
        <dbReference type="ChEBI" id="CHEBI:456215"/>
        <dbReference type="EC" id="2.7.6.1"/>
    </reaction>
</comment>
<evidence type="ECO:0000313" key="7">
    <source>
        <dbReference type="EMBL" id="SKB64308.1"/>
    </source>
</evidence>
<keyword evidence="4 7" id="KW-0418">Kinase</keyword>
<keyword evidence="8" id="KW-1185">Reference proteome</keyword>
<gene>
    <name evidence="7" type="ORF">SAMN02745120_2454</name>
</gene>
<dbReference type="RefSeq" id="WP_079590233.1">
    <property type="nucleotide sequence ID" value="NZ_FUYN01000006.1"/>
</dbReference>
<dbReference type="GO" id="GO:0006015">
    <property type="term" value="P:5-phosphoribose 1-diphosphate biosynthetic process"/>
    <property type="evidence" value="ECO:0007669"/>
    <property type="project" value="TreeGrafter"/>
</dbReference>
<reference evidence="8" key="1">
    <citation type="submission" date="2017-02" db="EMBL/GenBank/DDBJ databases">
        <authorList>
            <person name="Varghese N."/>
            <person name="Submissions S."/>
        </authorList>
    </citation>
    <scope>NUCLEOTIDE SEQUENCE [LARGE SCALE GENOMIC DNA]</scope>
    <source>
        <strain evidence="8">ATCC 35199</strain>
    </source>
</reference>
<dbReference type="GO" id="GO:0004749">
    <property type="term" value="F:ribose phosphate diphosphokinase activity"/>
    <property type="evidence" value="ECO:0007669"/>
    <property type="project" value="UniProtKB-EC"/>
</dbReference>
<dbReference type="GO" id="GO:0005737">
    <property type="term" value="C:cytoplasm"/>
    <property type="evidence" value="ECO:0007669"/>
    <property type="project" value="TreeGrafter"/>
</dbReference>
<dbReference type="EC" id="2.7.6.1" evidence="1"/>
<dbReference type="EMBL" id="FUYN01000006">
    <property type="protein sequence ID" value="SKB64308.1"/>
    <property type="molecule type" value="Genomic_DNA"/>
</dbReference>
<evidence type="ECO:0000313" key="8">
    <source>
        <dbReference type="Proteomes" id="UP000243406"/>
    </source>
</evidence>
<evidence type="ECO:0000256" key="5">
    <source>
        <dbReference type="ARBA" id="ARBA00022840"/>
    </source>
</evidence>
<dbReference type="GO" id="GO:0016301">
    <property type="term" value="F:kinase activity"/>
    <property type="evidence" value="ECO:0007669"/>
    <property type="project" value="UniProtKB-KW"/>
</dbReference>
<evidence type="ECO:0000256" key="1">
    <source>
        <dbReference type="ARBA" id="ARBA00013247"/>
    </source>
</evidence>
<sequence length="269" mass="31087">MLKINGEIFGDEEFRNKEAVYKKPKLNTDINTITLLFESNKDIANLAMAHSYLNIHAPEQKNLLLMPYLPYSRMDREINDQIFSLRYFADILNNMSFEKILLADPHSKVSSDLINNLEELNIEDIILDEILPKIDIDFIMFPDKGAKEKYTKKYLKLCKKHKVVYGQKKRDLSNRGKIKEYSIIAEDIDLKDKSVLIIDDLCSFGSTFKHASSALKSKEVDKIYLFVTHAENTIFQGELLDSSDIEKVFTTNSILRSQSHPKLLVIDIF</sequence>
<evidence type="ECO:0000256" key="2">
    <source>
        <dbReference type="ARBA" id="ARBA00022679"/>
    </source>
</evidence>
<dbReference type="GO" id="GO:0002189">
    <property type="term" value="C:ribose phosphate diphosphokinase complex"/>
    <property type="evidence" value="ECO:0007669"/>
    <property type="project" value="TreeGrafter"/>
</dbReference>
<dbReference type="InterPro" id="IPR029057">
    <property type="entry name" value="PRTase-like"/>
</dbReference>
<dbReference type="AlphaFoldDB" id="A0A1T5CXR2"/>
<dbReference type="PANTHER" id="PTHR10210">
    <property type="entry name" value="RIBOSE-PHOSPHATE DIPHOSPHOKINASE FAMILY MEMBER"/>
    <property type="match status" value="1"/>
</dbReference>
<dbReference type="InterPro" id="IPR005946">
    <property type="entry name" value="Rib-P_diPkinase"/>
</dbReference>
<evidence type="ECO:0000256" key="4">
    <source>
        <dbReference type="ARBA" id="ARBA00022777"/>
    </source>
</evidence>
<dbReference type="PANTHER" id="PTHR10210:SF32">
    <property type="entry name" value="RIBOSE-PHOSPHATE PYROPHOSPHOKINASE 2"/>
    <property type="match status" value="1"/>
</dbReference>
<dbReference type="GO" id="GO:0000287">
    <property type="term" value="F:magnesium ion binding"/>
    <property type="evidence" value="ECO:0007669"/>
    <property type="project" value="InterPro"/>
</dbReference>
<dbReference type="OrthoDB" id="643885at2"/>
<keyword evidence="3" id="KW-0547">Nucleotide-binding</keyword>
<protein>
    <recommendedName>
        <fullName evidence="1">ribose-phosphate diphosphokinase</fullName>
        <ecNumber evidence="1">2.7.6.1</ecNumber>
    </recommendedName>
</protein>
<keyword evidence="5" id="KW-0067">ATP-binding</keyword>